<evidence type="ECO:0000313" key="2">
    <source>
        <dbReference type="Proteomes" id="UP001317742"/>
    </source>
</evidence>
<sequence length="164" mass="18621">MLLFGLRQKAKPVGQHEFTGVLHVVERPEHTPIVCLMVRESTKQQFGLSYLCRIGIHICQILLEMKEEHLFKDRPMEPGTTVLGAQAVVIDDLDVLLEIWSWDAFTGHSAILIEEQVVGKDDSEIIKTISSIIPIGRDHTVSRKLGFVFINYGFKDYEDLLFGN</sequence>
<dbReference type="EMBL" id="AP026709">
    <property type="protein sequence ID" value="BDQ36844.1"/>
    <property type="molecule type" value="Genomic_DNA"/>
</dbReference>
<protein>
    <submittedName>
        <fullName evidence="1">Uncharacterized protein</fullName>
    </submittedName>
</protein>
<evidence type="ECO:0000313" key="1">
    <source>
        <dbReference type="EMBL" id="BDQ36844.1"/>
    </source>
</evidence>
<name>A0ABN6S0T8_9BACT</name>
<organism evidence="1 2">
    <name type="scientific">Pseudodesulfovibrio nedwellii</name>
    <dbReference type="NCBI Taxonomy" id="2973072"/>
    <lineage>
        <taxon>Bacteria</taxon>
        <taxon>Pseudomonadati</taxon>
        <taxon>Thermodesulfobacteriota</taxon>
        <taxon>Desulfovibrionia</taxon>
        <taxon>Desulfovibrionales</taxon>
        <taxon>Desulfovibrionaceae</taxon>
    </lineage>
</organism>
<dbReference type="Proteomes" id="UP001317742">
    <property type="component" value="Chromosome"/>
</dbReference>
<accession>A0ABN6S0T8</accession>
<keyword evidence="2" id="KW-1185">Reference proteome</keyword>
<proteinExistence type="predicted"/>
<reference evidence="1 2" key="1">
    <citation type="submission" date="2022-08" db="EMBL/GenBank/DDBJ databases">
        <title>Genome Sequence of the sulphate-reducing bacterium, Pseudodesulfovibrio sp. SYK.</title>
        <authorList>
            <person name="Kondo R."/>
            <person name="Kataoka T."/>
        </authorList>
    </citation>
    <scope>NUCLEOTIDE SEQUENCE [LARGE SCALE GENOMIC DNA]</scope>
    <source>
        <strain evidence="1 2">SYK</strain>
    </source>
</reference>
<gene>
    <name evidence="1" type="ORF">SYK_12040</name>
</gene>